<accession>A0A9P3L856</accession>
<evidence type="ECO:0000313" key="3">
    <source>
        <dbReference type="Proteomes" id="UP000703269"/>
    </source>
</evidence>
<evidence type="ECO:0000313" key="2">
    <source>
        <dbReference type="EMBL" id="GJE84342.1"/>
    </source>
</evidence>
<dbReference type="Proteomes" id="UP000703269">
    <property type="component" value="Unassembled WGS sequence"/>
</dbReference>
<gene>
    <name evidence="2" type="ORF">PsYK624_004180</name>
</gene>
<proteinExistence type="predicted"/>
<dbReference type="AlphaFoldDB" id="A0A9P3L856"/>
<dbReference type="EMBL" id="BPQB01000001">
    <property type="protein sequence ID" value="GJE84342.1"/>
    <property type="molecule type" value="Genomic_DNA"/>
</dbReference>
<sequence length="184" mass="21013">MSEIPAHEIIVVPGPGEPGRDELLQQCYDLRVAVFHHEQGFALEDEFDALDEGATHILLRLAGSHTPVGTIRATRHGGYYKLSRLVVLKEHRQHKFGRVLVEAHKAWIREDARAAGLSEAVIRCHSQLYVRPFYARLGYEAEVCTWYKRTQRGINLNNDIYLQGELFDEDGAPHQLMVCRLKLD</sequence>
<dbReference type="PROSITE" id="PS51186">
    <property type="entry name" value="GNAT"/>
    <property type="match status" value="1"/>
</dbReference>
<dbReference type="Pfam" id="PF13673">
    <property type="entry name" value="Acetyltransf_10"/>
    <property type="match status" value="1"/>
</dbReference>
<dbReference type="InterPro" id="IPR000182">
    <property type="entry name" value="GNAT_dom"/>
</dbReference>
<evidence type="ECO:0000259" key="1">
    <source>
        <dbReference type="PROSITE" id="PS51186"/>
    </source>
</evidence>
<dbReference type="SUPFAM" id="SSF55729">
    <property type="entry name" value="Acyl-CoA N-acyltransferases (Nat)"/>
    <property type="match status" value="1"/>
</dbReference>
<reference evidence="2 3" key="1">
    <citation type="submission" date="2021-08" db="EMBL/GenBank/DDBJ databases">
        <title>Draft Genome Sequence of Phanerochaete sordida strain YK-624.</title>
        <authorList>
            <person name="Mori T."/>
            <person name="Dohra H."/>
            <person name="Suzuki T."/>
            <person name="Kawagishi H."/>
            <person name="Hirai H."/>
        </authorList>
    </citation>
    <scope>NUCLEOTIDE SEQUENCE [LARGE SCALE GENOMIC DNA]</scope>
    <source>
        <strain evidence="2 3">YK-624</strain>
    </source>
</reference>
<comment type="caution">
    <text evidence="2">The sequence shown here is derived from an EMBL/GenBank/DDBJ whole genome shotgun (WGS) entry which is preliminary data.</text>
</comment>
<name>A0A9P3L856_9APHY</name>
<dbReference type="OrthoDB" id="329272at2759"/>
<dbReference type="GO" id="GO:0016747">
    <property type="term" value="F:acyltransferase activity, transferring groups other than amino-acyl groups"/>
    <property type="evidence" value="ECO:0007669"/>
    <property type="project" value="InterPro"/>
</dbReference>
<feature type="domain" description="N-acetyltransferase" evidence="1">
    <location>
        <begin position="14"/>
        <end position="161"/>
    </location>
</feature>
<dbReference type="InterPro" id="IPR016181">
    <property type="entry name" value="Acyl_CoA_acyltransferase"/>
</dbReference>
<protein>
    <submittedName>
        <fullName evidence="2">Acyl-CoA N-acyltransferase</fullName>
    </submittedName>
</protein>
<dbReference type="Gene3D" id="3.40.630.30">
    <property type="match status" value="1"/>
</dbReference>
<organism evidence="2 3">
    <name type="scientific">Phanerochaete sordida</name>
    <dbReference type="NCBI Taxonomy" id="48140"/>
    <lineage>
        <taxon>Eukaryota</taxon>
        <taxon>Fungi</taxon>
        <taxon>Dikarya</taxon>
        <taxon>Basidiomycota</taxon>
        <taxon>Agaricomycotina</taxon>
        <taxon>Agaricomycetes</taxon>
        <taxon>Polyporales</taxon>
        <taxon>Phanerochaetaceae</taxon>
        <taxon>Phanerochaete</taxon>
    </lineage>
</organism>
<keyword evidence="3" id="KW-1185">Reference proteome</keyword>